<evidence type="ECO:0000313" key="4">
    <source>
        <dbReference type="Proteomes" id="UP000661918"/>
    </source>
</evidence>
<keyword evidence="2" id="KW-0812">Transmembrane</keyword>
<evidence type="ECO:0000256" key="1">
    <source>
        <dbReference type="SAM" id="MobiDB-lite"/>
    </source>
</evidence>
<protein>
    <recommendedName>
        <fullName evidence="5">ABC transporter ATP-binding protein</fullName>
    </recommendedName>
</protein>
<accession>A0ABQ2GLC5</accession>
<evidence type="ECO:0000256" key="2">
    <source>
        <dbReference type="SAM" id="Phobius"/>
    </source>
</evidence>
<evidence type="ECO:0008006" key="5">
    <source>
        <dbReference type="Google" id="ProtNLM"/>
    </source>
</evidence>
<feature type="region of interest" description="Disordered" evidence="1">
    <location>
        <begin position="116"/>
        <end position="140"/>
    </location>
</feature>
<dbReference type="Proteomes" id="UP000661918">
    <property type="component" value="Unassembled WGS sequence"/>
</dbReference>
<organism evidence="3 4">
    <name type="scientific">Deinococcus aerophilus</name>
    <dbReference type="NCBI Taxonomy" id="522488"/>
    <lineage>
        <taxon>Bacteria</taxon>
        <taxon>Thermotogati</taxon>
        <taxon>Deinococcota</taxon>
        <taxon>Deinococci</taxon>
        <taxon>Deinococcales</taxon>
        <taxon>Deinococcaceae</taxon>
        <taxon>Deinococcus</taxon>
    </lineage>
</organism>
<keyword evidence="4" id="KW-1185">Reference proteome</keyword>
<gene>
    <name evidence="3" type="ORF">GCM10010841_08130</name>
</gene>
<reference evidence="4" key="1">
    <citation type="journal article" date="2019" name="Int. J. Syst. Evol. Microbiol.">
        <title>The Global Catalogue of Microorganisms (GCM) 10K type strain sequencing project: providing services to taxonomists for standard genome sequencing and annotation.</title>
        <authorList>
            <consortium name="The Broad Institute Genomics Platform"/>
            <consortium name="The Broad Institute Genome Sequencing Center for Infectious Disease"/>
            <person name="Wu L."/>
            <person name="Ma J."/>
        </authorList>
    </citation>
    <scope>NUCLEOTIDE SEQUENCE [LARGE SCALE GENOMIC DNA]</scope>
    <source>
        <strain evidence="4">JCM 15443</strain>
    </source>
</reference>
<feature type="transmembrane region" description="Helical" evidence="2">
    <location>
        <begin position="47"/>
        <end position="69"/>
    </location>
</feature>
<sequence length="140" mass="14663">MKGAGAQACGSFSVLQRREAGATALPHCPRRAHPAHPLHYPARMARLILAILGVVLLAVVSLALVWLLGQVLVGLGVFVVGLAAVLSRLLWFLIVAGALAGLVYFLASAWRPSVRAGGAGEDQSEPTPLRTSPAPHKPRP</sequence>
<keyword evidence="2" id="KW-1133">Transmembrane helix</keyword>
<feature type="transmembrane region" description="Helical" evidence="2">
    <location>
        <begin position="89"/>
        <end position="107"/>
    </location>
</feature>
<keyword evidence="2" id="KW-0472">Membrane</keyword>
<dbReference type="EMBL" id="BMOM01000004">
    <property type="protein sequence ID" value="GGM02094.1"/>
    <property type="molecule type" value="Genomic_DNA"/>
</dbReference>
<comment type="caution">
    <text evidence="3">The sequence shown here is derived from an EMBL/GenBank/DDBJ whole genome shotgun (WGS) entry which is preliminary data.</text>
</comment>
<evidence type="ECO:0000313" key="3">
    <source>
        <dbReference type="EMBL" id="GGM02094.1"/>
    </source>
</evidence>
<name>A0ABQ2GLC5_9DEIO</name>
<proteinExistence type="predicted"/>